<evidence type="ECO:0000313" key="5">
    <source>
        <dbReference type="EMBL" id="PDX86718.1"/>
    </source>
</evidence>
<dbReference type="Pfam" id="PF01476">
    <property type="entry name" value="LysM"/>
    <property type="match status" value="1"/>
</dbReference>
<dbReference type="RefSeq" id="WP_097792578.1">
    <property type="nucleotide sequence ID" value="NZ_NOUV01000014.1"/>
</dbReference>
<organism evidence="5 6">
    <name type="scientific">Faecalibacterium prausnitzii</name>
    <dbReference type="NCBI Taxonomy" id="853"/>
    <lineage>
        <taxon>Bacteria</taxon>
        <taxon>Bacillati</taxon>
        <taxon>Bacillota</taxon>
        <taxon>Clostridia</taxon>
        <taxon>Eubacteriales</taxon>
        <taxon>Oscillospiraceae</taxon>
        <taxon>Faecalibacterium</taxon>
    </lineage>
</organism>
<keyword evidence="1" id="KW-0732">Signal</keyword>
<protein>
    <submittedName>
        <fullName evidence="5">Metalloendopeptidase</fullName>
    </submittedName>
</protein>
<dbReference type="Proteomes" id="UP000220904">
    <property type="component" value="Unassembled WGS sequence"/>
</dbReference>
<dbReference type="Gene3D" id="2.70.70.10">
    <property type="entry name" value="Glucose Permease (Domain IIA)"/>
    <property type="match status" value="1"/>
</dbReference>
<dbReference type="InterPro" id="IPR011055">
    <property type="entry name" value="Dup_hybrid_motif"/>
</dbReference>
<dbReference type="SUPFAM" id="SSF51261">
    <property type="entry name" value="Duplicated hybrid motif"/>
    <property type="match status" value="1"/>
</dbReference>
<dbReference type="SUPFAM" id="SSF54106">
    <property type="entry name" value="LysM domain"/>
    <property type="match status" value="1"/>
</dbReference>
<sequence length="629" mass="69465">MIDEKTKEPMQEALSAPPVKHKRTLRSLWAQLQCSRLLQKHRFRRKTQRRMNDLSQKLRGSALVLRVGETLYALGFAAEYAVVRTGRNISAVARWLAHGIRNVFHELAALAFPGAAQMFRDLFGPVFLFFRGTGALLVHARAVRKEKGFGAAVKASVHYLTSGIRRNLRLLPRMAMYILPVCMLAVFVTVFDRTIQQPYALAVQVNGKTVGYVANEEVFNLAREDVMERINYAGTDKTDWTIEPSYTISVAHQVMDESETADAILKSASDEISEGTALYLNGELTAVYADGDALRSYLNSLLAPYEEEYKNDGNVTVGFNKTVLLEDGIYFNDSFEDDNSIEDMISGVRQQEKTYTVQTGDTLWSIAQKNDLTFRELCALNTNFKGAALTEGSNIQEGDTLIVTKEEATLEVRITKIETRQEEIPFTTETTQSNEYTKGTTKTLQEGENGLRLVTLQNVYDANGTLLEQTVVSTQTLKEAVPKKVVVGTKKVTNKTAYITGSGQFIWPVPNYRYCSRWYGSGHKGVDICAPAGTPIYASAGGTVTKAGYNKAGAGTGYGYSVIISHSGGYTTVYAHCLSLTVSAGQSVRQGQLIGYVGSTGRSSGNHCHFEIRRSGSYLAPQNFFPGKR</sequence>
<dbReference type="PANTHER" id="PTHR21666:SF270">
    <property type="entry name" value="MUREIN HYDROLASE ACTIVATOR ENVC"/>
    <property type="match status" value="1"/>
</dbReference>
<dbReference type="InterPro" id="IPR036779">
    <property type="entry name" value="LysM_dom_sf"/>
</dbReference>
<dbReference type="PROSITE" id="PS51109">
    <property type="entry name" value="G5"/>
    <property type="match status" value="1"/>
</dbReference>
<dbReference type="PANTHER" id="PTHR21666">
    <property type="entry name" value="PEPTIDASE-RELATED"/>
    <property type="match status" value="1"/>
</dbReference>
<dbReference type="Pfam" id="PF07501">
    <property type="entry name" value="G5"/>
    <property type="match status" value="1"/>
</dbReference>
<dbReference type="PROSITE" id="PS51782">
    <property type="entry name" value="LYSM"/>
    <property type="match status" value="1"/>
</dbReference>
<gene>
    <name evidence="5" type="ORF">CHR60_08275</name>
</gene>
<dbReference type="InterPro" id="IPR018392">
    <property type="entry name" value="LysM"/>
</dbReference>
<dbReference type="SMART" id="SM00257">
    <property type="entry name" value="LysM"/>
    <property type="match status" value="1"/>
</dbReference>
<keyword evidence="2" id="KW-1133">Transmembrane helix</keyword>
<keyword evidence="2" id="KW-0812">Transmembrane</keyword>
<accession>A0A2A7B5W4</accession>
<feature type="domain" description="G5" evidence="3">
    <location>
        <begin position="410"/>
        <end position="491"/>
    </location>
</feature>
<dbReference type="EMBL" id="NOUV01000014">
    <property type="protein sequence ID" value="PDX86718.1"/>
    <property type="molecule type" value="Genomic_DNA"/>
</dbReference>
<evidence type="ECO:0000256" key="2">
    <source>
        <dbReference type="SAM" id="Phobius"/>
    </source>
</evidence>
<dbReference type="Gene3D" id="3.10.350.10">
    <property type="entry name" value="LysM domain"/>
    <property type="match status" value="1"/>
</dbReference>
<name>A0A2A7B5W4_9FIRM</name>
<evidence type="ECO:0000313" key="6">
    <source>
        <dbReference type="Proteomes" id="UP000220904"/>
    </source>
</evidence>
<dbReference type="OrthoDB" id="5623881at2"/>
<dbReference type="InterPro" id="IPR050570">
    <property type="entry name" value="Cell_wall_metabolism_enzyme"/>
</dbReference>
<reference evidence="5 6" key="1">
    <citation type="journal article" date="2017" name="Front. Microbiol.">
        <title>New Insights into the Diversity of the Genus Faecalibacterium.</title>
        <authorList>
            <person name="Benevides L."/>
            <person name="Burman S."/>
            <person name="Martin R."/>
            <person name="Robert V."/>
            <person name="Thomas M."/>
            <person name="Miquel S."/>
            <person name="Chain F."/>
            <person name="Sokol H."/>
            <person name="Bermudez-Humaran L.G."/>
            <person name="Morrison M."/>
            <person name="Langella P."/>
            <person name="Azevedo V.A."/>
            <person name="Chatel J.M."/>
            <person name="Soares S."/>
        </authorList>
    </citation>
    <scope>NUCLEOTIDE SEQUENCE [LARGE SCALE GENOMIC DNA]</scope>
    <source>
        <strain evidence="5 6">AHMP21</strain>
    </source>
</reference>
<evidence type="ECO:0000256" key="1">
    <source>
        <dbReference type="ARBA" id="ARBA00022729"/>
    </source>
</evidence>
<keyword evidence="2" id="KW-0472">Membrane</keyword>
<evidence type="ECO:0000259" key="4">
    <source>
        <dbReference type="PROSITE" id="PS51782"/>
    </source>
</evidence>
<feature type="transmembrane region" description="Helical" evidence="2">
    <location>
        <begin position="174"/>
        <end position="191"/>
    </location>
</feature>
<dbReference type="GO" id="GO:0004222">
    <property type="term" value="F:metalloendopeptidase activity"/>
    <property type="evidence" value="ECO:0007669"/>
    <property type="project" value="TreeGrafter"/>
</dbReference>
<dbReference type="InterPro" id="IPR016047">
    <property type="entry name" value="M23ase_b-sheet_dom"/>
</dbReference>
<dbReference type="Gene3D" id="2.20.230.10">
    <property type="entry name" value="Resuscitation-promoting factor rpfb"/>
    <property type="match status" value="1"/>
</dbReference>
<dbReference type="AlphaFoldDB" id="A0A2A7B5W4"/>
<dbReference type="InterPro" id="IPR011098">
    <property type="entry name" value="G5_dom"/>
</dbReference>
<comment type="caution">
    <text evidence="5">The sequence shown here is derived from an EMBL/GenBank/DDBJ whole genome shotgun (WGS) entry which is preliminary data.</text>
</comment>
<dbReference type="Pfam" id="PF01551">
    <property type="entry name" value="Peptidase_M23"/>
    <property type="match status" value="1"/>
</dbReference>
<dbReference type="SMART" id="SM01208">
    <property type="entry name" value="G5"/>
    <property type="match status" value="1"/>
</dbReference>
<dbReference type="CDD" id="cd12797">
    <property type="entry name" value="M23_peptidase"/>
    <property type="match status" value="1"/>
</dbReference>
<proteinExistence type="predicted"/>
<evidence type="ECO:0000259" key="3">
    <source>
        <dbReference type="PROSITE" id="PS51109"/>
    </source>
</evidence>
<dbReference type="CDD" id="cd00118">
    <property type="entry name" value="LysM"/>
    <property type="match status" value="1"/>
</dbReference>
<feature type="domain" description="LysM" evidence="4">
    <location>
        <begin position="353"/>
        <end position="403"/>
    </location>
</feature>